<evidence type="ECO:0008006" key="5">
    <source>
        <dbReference type="Google" id="ProtNLM"/>
    </source>
</evidence>
<keyword evidence="2" id="KW-0472">Membrane</keyword>
<keyword evidence="4" id="KW-1185">Reference proteome</keyword>
<gene>
    <name evidence="3" type="ORF">RFI_37557</name>
</gene>
<dbReference type="Proteomes" id="UP000023152">
    <property type="component" value="Unassembled WGS sequence"/>
</dbReference>
<accession>X6LD56</accession>
<evidence type="ECO:0000256" key="2">
    <source>
        <dbReference type="SAM" id="Phobius"/>
    </source>
</evidence>
<dbReference type="AlphaFoldDB" id="X6LD56"/>
<feature type="region of interest" description="Disordered" evidence="1">
    <location>
        <begin position="1"/>
        <end position="20"/>
    </location>
</feature>
<sequence length="215" mass="25124">MKKKKKRMAKVSDPEKNQKPTLRTCMEKRESFNLFVTHLQREFSLENLVASIELYQFAQLLLPLVPLERQKQFQYYNQLGHHKFAPISYIVAQDFTVELKILLFYQKYVSARAHFEVNVPSLIKDEWKSFCETIKSDYDARNLDEIIQSLYVAPDGGDGRSPGQTASDGGIWLMSIFLLLLLLFFYNKSTLAMEHWLNNNTQTTILKKVMMNQTN</sequence>
<dbReference type="InterPro" id="IPR036305">
    <property type="entry name" value="RGS_sf"/>
</dbReference>
<proteinExistence type="predicted"/>
<organism evidence="3 4">
    <name type="scientific">Reticulomyxa filosa</name>
    <dbReference type="NCBI Taxonomy" id="46433"/>
    <lineage>
        <taxon>Eukaryota</taxon>
        <taxon>Sar</taxon>
        <taxon>Rhizaria</taxon>
        <taxon>Retaria</taxon>
        <taxon>Foraminifera</taxon>
        <taxon>Monothalamids</taxon>
        <taxon>Reticulomyxidae</taxon>
        <taxon>Reticulomyxa</taxon>
    </lineage>
</organism>
<keyword evidence="2" id="KW-1133">Transmembrane helix</keyword>
<dbReference type="InterPro" id="IPR044926">
    <property type="entry name" value="RGS_subdomain_2"/>
</dbReference>
<reference evidence="3 4" key="1">
    <citation type="journal article" date="2013" name="Curr. Biol.">
        <title>The Genome of the Foraminiferan Reticulomyxa filosa.</title>
        <authorList>
            <person name="Glockner G."/>
            <person name="Hulsmann N."/>
            <person name="Schleicher M."/>
            <person name="Noegel A.A."/>
            <person name="Eichinger L."/>
            <person name="Gallinger C."/>
            <person name="Pawlowski J."/>
            <person name="Sierra R."/>
            <person name="Euteneuer U."/>
            <person name="Pillet L."/>
            <person name="Moustafa A."/>
            <person name="Platzer M."/>
            <person name="Groth M."/>
            <person name="Szafranski K."/>
            <person name="Schliwa M."/>
        </authorList>
    </citation>
    <scope>NUCLEOTIDE SEQUENCE [LARGE SCALE GENOMIC DNA]</scope>
</reference>
<dbReference type="SUPFAM" id="SSF48097">
    <property type="entry name" value="Regulator of G-protein signaling, RGS"/>
    <property type="match status" value="1"/>
</dbReference>
<dbReference type="EMBL" id="ASPP01042548">
    <property type="protein sequence ID" value="ETN99907.1"/>
    <property type="molecule type" value="Genomic_DNA"/>
</dbReference>
<evidence type="ECO:0000313" key="4">
    <source>
        <dbReference type="Proteomes" id="UP000023152"/>
    </source>
</evidence>
<evidence type="ECO:0000313" key="3">
    <source>
        <dbReference type="EMBL" id="ETN99907.1"/>
    </source>
</evidence>
<protein>
    <recommendedName>
        <fullName evidence="5">RGS domain-containing protein</fullName>
    </recommendedName>
</protein>
<dbReference type="Gene3D" id="1.10.167.10">
    <property type="entry name" value="Regulator of G-protein Signalling 4, domain 2"/>
    <property type="match status" value="1"/>
</dbReference>
<evidence type="ECO:0000256" key="1">
    <source>
        <dbReference type="SAM" id="MobiDB-lite"/>
    </source>
</evidence>
<comment type="caution">
    <text evidence="3">The sequence shown here is derived from an EMBL/GenBank/DDBJ whole genome shotgun (WGS) entry which is preliminary data.</text>
</comment>
<keyword evidence="2" id="KW-0812">Transmembrane</keyword>
<name>X6LD56_RETFI</name>
<feature type="transmembrane region" description="Helical" evidence="2">
    <location>
        <begin position="169"/>
        <end position="186"/>
    </location>
</feature>